<dbReference type="PANTHER" id="PTHR47926:SF482">
    <property type="entry name" value="PENTATRICOPEPTIDE REPEAT-CONTAINING PROTEIN CHLOROPLASTIC"/>
    <property type="match status" value="1"/>
</dbReference>
<protein>
    <recommendedName>
        <fullName evidence="5">Chlororespiratory reduction 21</fullName>
    </recommendedName>
</protein>
<name>A0AA87ZHA2_FICCA</name>
<proteinExistence type="predicted"/>
<evidence type="ECO:0000313" key="3">
    <source>
        <dbReference type="EMBL" id="GMN26323.1"/>
    </source>
</evidence>
<dbReference type="FunFam" id="1.25.40.10:FF:000682">
    <property type="entry name" value="Pentatricopeptide repeat-containing protein At3g16610"/>
    <property type="match status" value="1"/>
</dbReference>
<dbReference type="Pfam" id="PF01535">
    <property type="entry name" value="PPR"/>
    <property type="match status" value="2"/>
</dbReference>
<feature type="repeat" description="PPR" evidence="2">
    <location>
        <begin position="124"/>
        <end position="158"/>
    </location>
</feature>
<feature type="repeat" description="PPR" evidence="2">
    <location>
        <begin position="326"/>
        <end position="360"/>
    </location>
</feature>
<dbReference type="FunFam" id="1.25.40.10:FF:000285">
    <property type="entry name" value="Pentatricopeptide repeat-containing protein, chloroplastic"/>
    <property type="match status" value="1"/>
</dbReference>
<organism evidence="3 4">
    <name type="scientific">Ficus carica</name>
    <name type="common">Common fig</name>
    <dbReference type="NCBI Taxonomy" id="3494"/>
    <lineage>
        <taxon>Eukaryota</taxon>
        <taxon>Viridiplantae</taxon>
        <taxon>Streptophyta</taxon>
        <taxon>Embryophyta</taxon>
        <taxon>Tracheophyta</taxon>
        <taxon>Spermatophyta</taxon>
        <taxon>Magnoliopsida</taxon>
        <taxon>eudicotyledons</taxon>
        <taxon>Gunneridae</taxon>
        <taxon>Pentapetalae</taxon>
        <taxon>rosids</taxon>
        <taxon>fabids</taxon>
        <taxon>Rosales</taxon>
        <taxon>Moraceae</taxon>
        <taxon>Ficeae</taxon>
        <taxon>Ficus</taxon>
    </lineage>
</organism>
<keyword evidence="4" id="KW-1185">Reference proteome</keyword>
<feature type="repeat" description="PPR" evidence="2">
    <location>
        <begin position="93"/>
        <end position="123"/>
    </location>
</feature>
<reference evidence="3" key="1">
    <citation type="submission" date="2023-07" db="EMBL/GenBank/DDBJ databases">
        <title>draft genome sequence of fig (Ficus carica).</title>
        <authorList>
            <person name="Takahashi T."/>
            <person name="Nishimura K."/>
        </authorList>
    </citation>
    <scope>NUCLEOTIDE SEQUENCE</scope>
</reference>
<feature type="repeat" description="PPR" evidence="2">
    <location>
        <begin position="632"/>
        <end position="666"/>
    </location>
</feature>
<evidence type="ECO:0000313" key="4">
    <source>
        <dbReference type="Proteomes" id="UP001187192"/>
    </source>
</evidence>
<dbReference type="AlphaFoldDB" id="A0AA87ZHA2"/>
<sequence length="861" mass="96429">MDFPSIRSLQKLPFTPNQLRITDPKDWNLVIKHHAKLNNDQAILTTYTHMESLGIEPDKATLPLVLKACARLNAVERGRKIHWSIRDTGLIRDVRVGTALVDFYGKCGLVDDAREVFDKMRERDVVLWNAMIYGYVGCCCFDKAISLFMRMQREGLKPNSRTVVGLLSACRELDDLRVGQEIHSYCLRNGLFDLDPHVGTALIGFYSKFDVRSLRLVFDLMDVRNIVSWNAIISGYVDMGEHLEACNLFVRLLVDGIKLDSITVVAVVQACAELGFCKLGMQIHQVAIKCGYRNNLFLVNALLNMYSDCGVLDLAYRLFEHVPNRDVALWNSMIYACIGYGICDEALSLFISMRTDSIREDERTIAIVASSCPDLSDGVKFGMSLHAHAIKNGMEIDNVSLGNAFLRMYGELNCVVAAQKVFDDMTSSDIISWNTLIMALACNRLRDEAWKLFEAMRATNITPNSHTMISILAACDDETCLNVGRAIHGFVIKHDVSINLSLNTALTDMYINCGDEAMARNLFESFPDRDVISWNALITSYVRNNQGEKAQMLFTRMISDVEPNGVTIINMLSSCTHLASLPQGQCLHAYVTRKHSSLANNLSLANAFVTMYAKCSSMQNAEKVFKLLPRRNIISWNALMTGYSMHGRGNDAILAFFQMLEDGLQPNAATFIAVLSACRHCGFIEKGLQFFQTMVHDFKIKPELVHYGCVVDLLCRGGHLNEAREFIESMPIAPDASLWRALLSACRVDSNTKLAAPIFEKLVEIEPLNAGNYILLSNIYASAGLWLEVRKVRTWLQEKGLRKSPGLSWIAVQNQVHSFAAGDTSHPQSDIIYENLYSLMASIKESGFIPDIQGVLNEEED</sequence>
<dbReference type="Pfam" id="PF20430">
    <property type="entry name" value="Eplus_motif"/>
    <property type="match status" value="1"/>
</dbReference>
<gene>
    <name evidence="3" type="ORF">TIFTF001_001251</name>
</gene>
<dbReference type="InterPro" id="IPR002885">
    <property type="entry name" value="PPR_rpt"/>
</dbReference>
<comment type="caution">
    <text evidence="3">The sequence shown here is derived from an EMBL/GenBank/DDBJ whole genome shotgun (WGS) entry which is preliminary data.</text>
</comment>
<dbReference type="PROSITE" id="PS51375">
    <property type="entry name" value="PPR"/>
    <property type="match status" value="7"/>
</dbReference>
<dbReference type="GO" id="GO:0003723">
    <property type="term" value="F:RNA binding"/>
    <property type="evidence" value="ECO:0007669"/>
    <property type="project" value="InterPro"/>
</dbReference>
<dbReference type="InterPro" id="IPR011990">
    <property type="entry name" value="TPR-like_helical_dom_sf"/>
</dbReference>
<keyword evidence="1" id="KW-0677">Repeat</keyword>
<dbReference type="FunFam" id="1.25.40.10:FF:000031">
    <property type="entry name" value="Pentatricopeptide repeat-containing protein mitochondrial"/>
    <property type="match status" value="1"/>
</dbReference>
<dbReference type="Proteomes" id="UP001187192">
    <property type="component" value="Unassembled WGS sequence"/>
</dbReference>
<dbReference type="Pfam" id="PF13041">
    <property type="entry name" value="PPR_2"/>
    <property type="match status" value="5"/>
</dbReference>
<dbReference type="InterPro" id="IPR046960">
    <property type="entry name" value="PPR_At4g14850-like_plant"/>
</dbReference>
<feature type="repeat" description="PPR" evidence="2">
    <location>
        <begin position="530"/>
        <end position="560"/>
    </location>
</feature>
<feature type="repeat" description="PPR" evidence="2">
    <location>
        <begin position="225"/>
        <end position="259"/>
    </location>
</feature>
<dbReference type="FunFam" id="1.25.40.10:FF:000366">
    <property type="entry name" value="Pentatricopeptide (PPR) repeat-containing protein"/>
    <property type="match status" value="1"/>
</dbReference>
<dbReference type="Gene3D" id="1.25.40.10">
    <property type="entry name" value="Tetratricopeptide repeat domain"/>
    <property type="match status" value="5"/>
</dbReference>
<dbReference type="InterPro" id="IPR046848">
    <property type="entry name" value="E_motif"/>
</dbReference>
<dbReference type="InterPro" id="IPR046849">
    <property type="entry name" value="E2_motif"/>
</dbReference>
<dbReference type="Pfam" id="PF20431">
    <property type="entry name" value="E_motif"/>
    <property type="match status" value="1"/>
</dbReference>
<accession>A0AA87ZHA2</accession>
<dbReference type="GO" id="GO:0009451">
    <property type="term" value="P:RNA modification"/>
    <property type="evidence" value="ECO:0007669"/>
    <property type="project" value="InterPro"/>
</dbReference>
<dbReference type="NCBIfam" id="TIGR00756">
    <property type="entry name" value="PPR"/>
    <property type="match status" value="6"/>
</dbReference>
<evidence type="ECO:0000256" key="2">
    <source>
        <dbReference type="PROSITE-ProRule" id="PRU00708"/>
    </source>
</evidence>
<feature type="repeat" description="PPR" evidence="2">
    <location>
        <begin position="429"/>
        <end position="463"/>
    </location>
</feature>
<dbReference type="PANTHER" id="PTHR47926">
    <property type="entry name" value="PENTATRICOPEPTIDE REPEAT-CONTAINING PROTEIN"/>
    <property type="match status" value="1"/>
</dbReference>
<dbReference type="EMBL" id="BTGU01000001">
    <property type="protein sequence ID" value="GMN26323.1"/>
    <property type="molecule type" value="Genomic_DNA"/>
</dbReference>
<evidence type="ECO:0000256" key="1">
    <source>
        <dbReference type="ARBA" id="ARBA00022737"/>
    </source>
</evidence>
<evidence type="ECO:0008006" key="5">
    <source>
        <dbReference type="Google" id="ProtNLM"/>
    </source>
</evidence>